<gene>
    <name evidence="2" type="ORF">SCE1572_37040</name>
</gene>
<dbReference type="KEGG" id="scu:SCE1572_37040"/>
<accession>S4Y2A5</accession>
<dbReference type="PATRIC" id="fig|1254432.3.peg.8387"/>
<dbReference type="AlphaFoldDB" id="S4Y2A5"/>
<evidence type="ECO:0000256" key="1">
    <source>
        <dbReference type="SAM" id="MobiDB-lite"/>
    </source>
</evidence>
<sequence>MERGCDDSEGARGDSIGGSGAGGERGGEGEGATAASVRATLLVQLGEGLRAAIVAGDVETARVAHEAIGRLLGGPMPPQGEVAAEVLDLASERERRGR</sequence>
<reference evidence="2 3" key="1">
    <citation type="journal article" date="2013" name="Sci. Rep.">
        <title>Extraordinary expansion of a Sorangium cellulosum genome from an alkaline milieu.</title>
        <authorList>
            <person name="Han K."/>
            <person name="Li Z.F."/>
            <person name="Peng R."/>
            <person name="Zhu L.P."/>
            <person name="Zhou T."/>
            <person name="Wang L.G."/>
            <person name="Li S.G."/>
            <person name="Zhang X.B."/>
            <person name="Hu W."/>
            <person name="Wu Z.H."/>
            <person name="Qin N."/>
            <person name="Li Y.Z."/>
        </authorList>
    </citation>
    <scope>NUCLEOTIDE SEQUENCE [LARGE SCALE GENOMIC DNA]</scope>
    <source>
        <strain evidence="2 3">So0157-2</strain>
    </source>
</reference>
<organism evidence="2 3">
    <name type="scientific">Sorangium cellulosum So0157-2</name>
    <dbReference type="NCBI Taxonomy" id="1254432"/>
    <lineage>
        <taxon>Bacteria</taxon>
        <taxon>Pseudomonadati</taxon>
        <taxon>Myxococcota</taxon>
        <taxon>Polyangia</taxon>
        <taxon>Polyangiales</taxon>
        <taxon>Polyangiaceae</taxon>
        <taxon>Sorangium</taxon>
    </lineage>
</organism>
<protein>
    <submittedName>
        <fullName evidence="2">Uncharacterized protein</fullName>
    </submittedName>
</protein>
<dbReference type="EMBL" id="CP003969">
    <property type="protein sequence ID" value="AGP39612.1"/>
    <property type="molecule type" value="Genomic_DNA"/>
</dbReference>
<proteinExistence type="predicted"/>
<name>S4Y2A5_SORCE</name>
<evidence type="ECO:0000313" key="3">
    <source>
        <dbReference type="Proteomes" id="UP000014803"/>
    </source>
</evidence>
<feature type="compositionally biased region" description="Basic and acidic residues" evidence="1">
    <location>
        <begin position="1"/>
        <end position="12"/>
    </location>
</feature>
<feature type="compositionally biased region" description="Gly residues" evidence="1">
    <location>
        <begin position="15"/>
        <end position="24"/>
    </location>
</feature>
<dbReference type="HOGENOM" id="CLU_2332184_0_0_7"/>
<dbReference type="Proteomes" id="UP000014803">
    <property type="component" value="Chromosome"/>
</dbReference>
<evidence type="ECO:0000313" key="2">
    <source>
        <dbReference type="EMBL" id="AGP39612.1"/>
    </source>
</evidence>
<feature type="region of interest" description="Disordered" evidence="1">
    <location>
        <begin position="1"/>
        <end position="33"/>
    </location>
</feature>